<accession>C7LYJ4</accession>
<keyword evidence="4 7" id="KW-0812">Transmembrane</keyword>
<evidence type="ECO:0000256" key="2">
    <source>
        <dbReference type="ARBA" id="ARBA00009784"/>
    </source>
</evidence>
<feature type="transmembrane region" description="Helical" evidence="7">
    <location>
        <begin position="135"/>
        <end position="159"/>
    </location>
</feature>
<feature type="transmembrane region" description="Helical" evidence="7">
    <location>
        <begin position="103"/>
        <end position="129"/>
    </location>
</feature>
<organism evidence="8 9">
    <name type="scientific">Acidimicrobium ferrooxidans (strain DSM 10331 / JCM 15462 / NBRC 103882 / ICP)</name>
    <dbReference type="NCBI Taxonomy" id="525909"/>
    <lineage>
        <taxon>Bacteria</taxon>
        <taxon>Bacillati</taxon>
        <taxon>Actinomycetota</taxon>
        <taxon>Acidimicrobiia</taxon>
        <taxon>Acidimicrobiales</taxon>
        <taxon>Acidimicrobiaceae</taxon>
        <taxon>Acidimicrobium</taxon>
    </lineage>
</organism>
<dbReference type="KEGG" id="afo:Afer_0856"/>
<dbReference type="eggNOG" id="COG2095">
    <property type="taxonomic scope" value="Bacteria"/>
</dbReference>
<dbReference type="InterPro" id="IPR002771">
    <property type="entry name" value="Multi_antbiot-R_MarC"/>
</dbReference>
<dbReference type="PANTHER" id="PTHR33508:SF1">
    <property type="entry name" value="UPF0056 MEMBRANE PROTEIN YHCE"/>
    <property type="match status" value="1"/>
</dbReference>
<evidence type="ECO:0000256" key="4">
    <source>
        <dbReference type="ARBA" id="ARBA00022692"/>
    </source>
</evidence>
<keyword evidence="5 7" id="KW-1133">Transmembrane helix</keyword>
<comment type="similarity">
    <text evidence="2 7">Belongs to the UPF0056 (MarC) family.</text>
</comment>
<dbReference type="EMBL" id="CP001631">
    <property type="protein sequence ID" value="ACU53802.1"/>
    <property type="molecule type" value="Genomic_DNA"/>
</dbReference>
<feature type="transmembrane region" description="Helical" evidence="7">
    <location>
        <begin position="6"/>
        <end position="29"/>
    </location>
</feature>
<keyword evidence="6 7" id="KW-0472">Membrane</keyword>
<feature type="transmembrane region" description="Helical" evidence="7">
    <location>
        <begin position="41"/>
        <end position="60"/>
    </location>
</feature>
<comment type="subcellular location">
    <subcellularLocation>
        <location evidence="1 7">Cell membrane</location>
        <topology evidence="1 7">Multi-pass membrane protein</topology>
    </subcellularLocation>
</comment>
<feature type="transmembrane region" description="Helical" evidence="7">
    <location>
        <begin position="66"/>
        <end position="91"/>
    </location>
</feature>
<evidence type="ECO:0000313" key="8">
    <source>
        <dbReference type="EMBL" id="ACU53802.1"/>
    </source>
</evidence>
<keyword evidence="9" id="KW-1185">Reference proteome</keyword>
<sequence length="199" mass="20316">MVTKFFVEALVTLLVIIDPIGNIPTFLVVTRGRDQRARRRLATEAVLVAAAVLAVFALAGSQILDYLGISIPALEVSGGLLLLIVALELLTGRGGSIGTTEEGISVAVVPLATPLIAGPGAIAAVLVLAKRAATAPLSVALAGALVGSMVILWVVLHYASALVRILKESGIALLSRVFGLLLAAIAVQLAAEGIRGFGL</sequence>
<feature type="transmembrane region" description="Helical" evidence="7">
    <location>
        <begin position="171"/>
        <end position="191"/>
    </location>
</feature>
<evidence type="ECO:0000256" key="1">
    <source>
        <dbReference type="ARBA" id="ARBA00004651"/>
    </source>
</evidence>
<dbReference type="NCBIfam" id="TIGR00427">
    <property type="entry name" value="NAAT family transporter"/>
    <property type="match status" value="1"/>
</dbReference>
<evidence type="ECO:0000256" key="6">
    <source>
        <dbReference type="ARBA" id="ARBA00023136"/>
    </source>
</evidence>
<evidence type="ECO:0000256" key="7">
    <source>
        <dbReference type="RuleBase" id="RU362048"/>
    </source>
</evidence>
<proteinExistence type="inferred from homology"/>
<evidence type="ECO:0000313" key="9">
    <source>
        <dbReference type="Proteomes" id="UP000000771"/>
    </source>
</evidence>
<dbReference type="RefSeq" id="WP_015798291.1">
    <property type="nucleotide sequence ID" value="NC_013124.1"/>
</dbReference>
<gene>
    <name evidence="8" type="ordered locus">Afer_0856</name>
</gene>
<evidence type="ECO:0000256" key="3">
    <source>
        <dbReference type="ARBA" id="ARBA00022475"/>
    </source>
</evidence>
<dbReference type="AlphaFoldDB" id="C7LYJ4"/>
<keyword evidence="3" id="KW-1003">Cell membrane</keyword>
<dbReference type="Proteomes" id="UP000000771">
    <property type="component" value="Chromosome"/>
</dbReference>
<name>C7LYJ4_ACIFD</name>
<evidence type="ECO:0000256" key="5">
    <source>
        <dbReference type="ARBA" id="ARBA00022989"/>
    </source>
</evidence>
<dbReference type="GO" id="GO:0005886">
    <property type="term" value="C:plasma membrane"/>
    <property type="evidence" value="ECO:0007669"/>
    <property type="project" value="UniProtKB-SubCell"/>
</dbReference>
<dbReference type="HOGENOM" id="CLU_079909_1_0_11"/>
<dbReference type="Pfam" id="PF01914">
    <property type="entry name" value="MarC"/>
    <property type="match status" value="1"/>
</dbReference>
<reference evidence="8 9" key="1">
    <citation type="journal article" date="2009" name="Stand. Genomic Sci.">
        <title>Complete genome sequence of Acidimicrobium ferrooxidans type strain (ICP).</title>
        <authorList>
            <person name="Clum A."/>
            <person name="Nolan M."/>
            <person name="Lang E."/>
            <person name="Glavina Del Rio T."/>
            <person name="Tice H."/>
            <person name="Copeland A."/>
            <person name="Cheng J.F."/>
            <person name="Lucas S."/>
            <person name="Chen F."/>
            <person name="Bruce D."/>
            <person name="Goodwin L."/>
            <person name="Pitluck S."/>
            <person name="Ivanova N."/>
            <person name="Mavrommatis K."/>
            <person name="Mikhailova N."/>
            <person name="Pati A."/>
            <person name="Chen A."/>
            <person name="Palaniappan K."/>
            <person name="Goker M."/>
            <person name="Spring S."/>
            <person name="Land M."/>
            <person name="Hauser L."/>
            <person name="Chang Y.J."/>
            <person name="Jeffries C.C."/>
            <person name="Chain P."/>
            <person name="Bristow J."/>
            <person name="Eisen J.A."/>
            <person name="Markowitz V."/>
            <person name="Hugenholtz P."/>
            <person name="Kyrpides N.C."/>
            <person name="Klenk H.P."/>
            <person name="Lapidus A."/>
        </authorList>
    </citation>
    <scope>NUCLEOTIDE SEQUENCE [LARGE SCALE GENOMIC DNA]</scope>
    <source>
        <strain evidence="9">DSM 10331 / JCM 15462 / NBRC 103882 / ICP</strain>
    </source>
</reference>
<dbReference type="PANTHER" id="PTHR33508">
    <property type="entry name" value="UPF0056 MEMBRANE PROTEIN YHCE"/>
    <property type="match status" value="1"/>
</dbReference>
<protein>
    <recommendedName>
        <fullName evidence="7">UPF0056 membrane protein</fullName>
    </recommendedName>
</protein>